<name>A0AB39NSF7_9ACTN</name>
<evidence type="ECO:0000256" key="1">
    <source>
        <dbReference type="SAM" id="Phobius"/>
    </source>
</evidence>
<proteinExistence type="predicted"/>
<evidence type="ECO:0000313" key="2">
    <source>
        <dbReference type="EMBL" id="XDQ20786.1"/>
    </source>
</evidence>
<reference evidence="2" key="1">
    <citation type="submission" date="2024-07" db="EMBL/GenBank/DDBJ databases">
        <authorList>
            <person name="Yu S.T."/>
        </authorList>
    </citation>
    <scope>NUCLEOTIDE SEQUENCE</scope>
    <source>
        <strain evidence="2">R17</strain>
    </source>
</reference>
<accession>A0AB39NSF7</accession>
<keyword evidence="1" id="KW-1133">Transmembrane helix</keyword>
<dbReference type="EMBL" id="CP163433">
    <property type="protein sequence ID" value="XDQ20786.1"/>
    <property type="molecule type" value="Genomic_DNA"/>
</dbReference>
<sequence length="67" mass="6933">MNTRYGTVLTGALTALAGLLLWRFAGGVDLPVITPSKAGVVLMVLGAAEALFGAVRAVGGPERRRPR</sequence>
<keyword evidence="1" id="KW-0812">Transmembrane</keyword>
<dbReference type="GeneID" id="303243843"/>
<keyword evidence="1" id="KW-0472">Membrane</keyword>
<feature type="transmembrane region" description="Helical" evidence="1">
    <location>
        <begin position="37"/>
        <end position="58"/>
    </location>
</feature>
<dbReference type="InterPro" id="IPR043762">
    <property type="entry name" value="DUF5708"/>
</dbReference>
<organism evidence="2">
    <name type="scientific">Streptomyces sp. R17</name>
    <dbReference type="NCBI Taxonomy" id="3238626"/>
    <lineage>
        <taxon>Bacteria</taxon>
        <taxon>Bacillati</taxon>
        <taxon>Actinomycetota</taxon>
        <taxon>Actinomycetes</taxon>
        <taxon>Kitasatosporales</taxon>
        <taxon>Streptomycetaceae</taxon>
        <taxon>Streptomyces</taxon>
    </lineage>
</organism>
<dbReference type="RefSeq" id="WP_189404016.1">
    <property type="nucleotide sequence ID" value="NZ_CP163433.1"/>
</dbReference>
<gene>
    <name evidence="2" type="ORF">AB5J48_22800</name>
</gene>
<dbReference type="Pfam" id="PF18969">
    <property type="entry name" value="DUF5708"/>
    <property type="match status" value="1"/>
</dbReference>
<dbReference type="AlphaFoldDB" id="A0AB39NSF7"/>
<protein>
    <submittedName>
        <fullName evidence="2">DUF5708 family protein</fullName>
    </submittedName>
</protein>